<organism evidence="2 3">
    <name type="scientific">Actinomadura meridiana</name>
    <dbReference type="NCBI Taxonomy" id="559626"/>
    <lineage>
        <taxon>Bacteria</taxon>
        <taxon>Bacillati</taxon>
        <taxon>Actinomycetota</taxon>
        <taxon>Actinomycetes</taxon>
        <taxon>Streptosporangiales</taxon>
        <taxon>Thermomonosporaceae</taxon>
        <taxon>Actinomadura</taxon>
    </lineage>
</organism>
<evidence type="ECO:0000313" key="3">
    <source>
        <dbReference type="Proteomes" id="UP001501710"/>
    </source>
</evidence>
<gene>
    <name evidence="2" type="ORF">GCM10022254_34320</name>
</gene>
<proteinExistence type="predicted"/>
<accession>A0ABP8C3B9</accession>
<name>A0ABP8C3B9_9ACTN</name>
<sequence>MRRRDVARARQSLKEAGKEGVTVELVTGPISPEAVPMCTVLAKNAAEIGMTIKVRQVDTPHAVRPQIPRLEVLGREVDAAGRLPDPDDADRPQRHHHAGPPARGRPPRAAVDLREGAGHRRPGRAAAAHRADVPDPVRARRLDHPFFANVENAYKVRTSGWPKNDFSGRTFGNAHFEQVCLASG</sequence>
<keyword evidence="3" id="KW-1185">Reference proteome</keyword>
<feature type="region of interest" description="Disordered" evidence="1">
    <location>
        <begin position="74"/>
        <end position="109"/>
    </location>
</feature>
<protein>
    <submittedName>
        <fullName evidence="2">Uncharacterized protein</fullName>
    </submittedName>
</protein>
<dbReference type="Proteomes" id="UP001501710">
    <property type="component" value="Unassembled WGS sequence"/>
</dbReference>
<evidence type="ECO:0000256" key="1">
    <source>
        <dbReference type="SAM" id="MobiDB-lite"/>
    </source>
</evidence>
<evidence type="ECO:0000313" key="2">
    <source>
        <dbReference type="EMBL" id="GAA4232978.1"/>
    </source>
</evidence>
<reference evidence="3" key="1">
    <citation type="journal article" date="2019" name="Int. J. Syst. Evol. Microbiol.">
        <title>The Global Catalogue of Microorganisms (GCM) 10K type strain sequencing project: providing services to taxonomists for standard genome sequencing and annotation.</title>
        <authorList>
            <consortium name="The Broad Institute Genomics Platform"/>
            <consortium name="The Broad Institute Genome Sequencing Center for Infectious Disease"/>
            <person name="Wu L."/>
            <person name="Ma J."/>
        </authorList>
    </citation>
    <scope>NUCLEOTIDE SEQUENCE [LARGE SCALE GENOMIC DNA]</scope>
    <source>
        <strain evidence="3">JCM 17440</strain>
    </source>
</reference>
<dbReference type="Gene3D" id="3.10.105.10">
    <property type="entry name" value="Dipeptide-binding Protein, Domain 3"/>
    <property type="match status" value="1"/>
</dbReference>
<comment type="caution">
    <text evidence="2">The sequence shown here is derived from an EMBL/GenBank/DDBJ whole genome shotgun (WGS) entry which is preliminary data.</text>
</comment>
<dbReference type="EMBL" id="BAABAS010000006">
    <property type="protein sequence ID" value="GAA4232978.1"/>
    <property type="molecule type" value="Genomic_DNA"/>
</dbReference>
<dbReference type="SUPFAM" id="SSF53850">
    <property type="entry name" value="Periplasmic binding protein-like II"/>
    <property type="match status" value="1"/>
</dbReference>
<feature type="compositionally biased region" description="Low complexity" evidence="1">
    <location>
        <begin position="99"/>
        <end position="109"/>
    </location>
</feature>